<evidence type="ECO:0000256" key="8">
    <source>
        <dbReference type="ARBA" id="ARBA00052101"/>
    </source>
</evidence>
<dbReference type="FunFam" id="3.30.420.40:FF:000008">
    <property type="entry name" value="Glycerol kinase"/>
    <property type="match status" value="1"/>
</dbReference>
<dbReference type="STRING" id="452637.Oter_1488"/>
<feature type="binding site" evidence="9">
    <location>
        <position position="135"/>
    </location>
    <ligand>
        <name>sn-glycerol 3-phosphate</name>
        <dbReference type="ChEBI" id="CHEBI:57597"/>
    </ligand>
</feature>
<dbReference type="KEGG" id="ote:Oter_1488"/>
<evidence type="ECO:0000259" key="12">
    <source>
        <dbReference type="Pfam" id="PF02782"/>
    </source>
</evidence>
<feature type="binding site" evidence="9">
    <location>
        <position position="13"/>
    </location>
    <ligand>
        <name>ATP</name>
        <dbReference type="ChEBI" id="CHEBI:30616"/>
    </ligand>
</feature>
<dbReference type="GO" id="GO:0005524">
    <property type="term" value="F:ATP binding"/>
    <property type="evidence" value="ECO:0007669"/>
    <property type="project" value="UniProtKB-UniRule"/>
</dbReference>
<evidence type="ECO:0000256" key="2">
    <source>
        <dbReference type="ARBA" id="ARBA00009156"/>
    </source>
</evidence>
<evidence type="ECO:0000256" key="3">
    <source>
        <dbReference type="ARBA" id="ARBA00022679"/>
    </source>
</evidence>
<dbReference type="InterPro" id="IPR018483">
    <property type="entry name" value="Carb_kinase_FGGY_CS"/>
</dbReference>
<feature type="binding site" evidence="9">
    <location>
        <position position="13"/>
    </location>
    <ligand>
        <name>sn-glycerol 3-phosphate</name>
        <dbReference type="ChEBI" id="CHEBI:57597"/>
    </ligand>
</feature>
<evidence type="ECO:0000259" key="11">
    <source>
        <dbReference type="Pfam" id="PF00370"/>
    </source>
</evidence>
<feature type="binding site" evidence="9">
    <location>
        <position position="13"/>
    </location>
    <ligand>
        <name>ADP</name>
        <dbReference type="ChEBI" id="CHEBI:456216"/>
    </ligand>
</feature>
<dbReference type="eggNOG" id="COG0554">
    <property type="taxonomic scope" value="Bacteria"/>
</dbReference>
<dbReference type="NCBIfam" id="NF000756">
    <property type="entry name" value="PRK00047.1"/>
    <property type="match status" value="1"/>
</dbReference>
<evidence type="ECO:0000256" key="6">
    <source>
        <dbReference type="ARBA" id="ARBA00022798"/>
    </source>
</evidence>
<proteinExistence type="inferred from homology"/>
<evidence type="ECO:0000256" key="7">
    <source>
        <dbReference type="ARBA" id="ARBA00022840"/>
    </source>
</evidence>
<dbReference type="InterPro" id="IPR043129">
    <property type="entry name" value="ATPase_NBD"/>
</dbReference>
<dbReference type="InterPro" id="IPR000577">
    <property type="entry name" value="Carb_kinase_FGGY"/>
</dbReference>
<evidence type="ECO:0000313" key="13">
    <source>
        <dbReference type="EMBL" id="ACB74772.1"/>
    </source>
</evidence>
<feature type="binding site" evidence="9">
    <location>
        <position position="14"/>
    </location>
    <ligand>
        <name>ATP</name>
        <dbReference type="ChEBI" id="CHEBI:30616"/>
    </ligand>
</feature>
<keyword evidence="7 9" id="KW-0067">ATP-binding</keyword>
<keyword evidence="3 9" id="KW-0808">Transferase</keyword>
<evidence type="ECO:0000256" key="9">
    <source>
        <dbReference type="HAMAP-Rule" id="MF_00186"/>
    </source>
</evidence>
<dbReference type="Proteomes" id="UP000007013">
    <property type="component" value="Chromosome"/>
</dbReference>
<sequence length="498" mass="54079">MSAEFILALDQGTTSTRAIVFDHAGRARATAQQEFPQHFPRAGWVEHDPRDLWETTRRVALAAVAEANLTAADLAAVGLTNQRETTLLWDRRTGEPVAPAIVWQDRRTADFCARLAARGLGPLFRKRTGLVLDPYFSGTKLRWLLDHVPGARRRANRGELAFGTVDTWLLWQLTGGRVHATEVSNASRTLLLNLRTGAWDDELLGLLRIPREVLPEVRATSEVLGEISALPALRGVPVAGMAGDQQAALFGQACFRPGMAKNTYGTGCFLLQHTGTQPIASRHQLLTTIAWKLGPQAPLEYALEGSVFIGGAVVQWLRDGLGLIARSSDIESLAARAVDNGGVYVVPAFAGLGAPHWDPAARGAILGLTRGTTAAHLARAAIESIAYQSADLLGAMQADSGRKLRELRVDGGATVNDALLQFQSDLLRVPVIRPQVTETTALGAAYLAGLAVGFWRDRSQLAQRWARQRTFTPQAPRGAMARLQVDWRRAVERAKAWA</sequence>
<accession>B1ZSS8</accession>
<dbReference type="Gene3D" id="3.30.420.40">
    <property type="match status" value="2"/>
</dbReference>
<evidence type="ECO:0000256" key="1">
    <source>
        <dbReference type="ARBA" id="ARBA00005190"/>
    </source>
</evidence>
<feature type="domain" description="Carbohydrate kinase FGGY N-terminal" evidence="11">
    <location>
        <begin position="6"/>
        <end position="251"/>
    </location>
</feature>
<dbReference type="PROSITE" id="PS00445">
    <property type="entry name" value="FGGY_KINASES_2"/>
    <property type="match status" value="1"/>
</dbReference>
<dbReference type="PANTHER" id="PTHR10196">
    <property type="entry name" value="SUGAR KINASE"/>
    <property type="match status" value="1"/>
</dbReference>
<organism evidence="13 14">
    <name type="scientific">Opitutus terrae (strain DSM 11246 / JCM 15787 / PB90-1)</name>
    <dbReference type="NCBI Taxonomy" id="452637"/>
    <lineage>
        <taxon>Bacteria</taxon>
        <taxon>Pseudomonadati</taxon>
        <taxon>Verrucomicrobiota</taxon>
        <taxon>Opitutia</taxon>
        <taxon>Opitutales</taxon>
        <taxon>Opitutaceae</taxon>
        <taxon>Opitutus</taxon>
    </lineage>
</organism>
<keyword evidence="6 9" id="KW-0319">Glycerol metabolism</keyword>
<comment type="catalytic activity">
    <reaction evidence="8 9">
        <text>glycerol + ATP = sn-glycerol 3-phosphate + ADP + H(+)</text>
        <dbReference type="Rhea" id="RHEA:21644"/>
        <dbReference type="ChEBI" id="CHEBI:15378"/>
        <dbReference type="ChEBI" id="CHEBI:17754"/>
        <dbReference type="ChEBI" id="CHEBI:30616"/>
        <dbReference type="ChEBI" id="CHEBI:57597"/>
        <dbReference type="ChEBI" id="CHEBI:456216"/>
        <dbReference type="EC" id="2.7.1.30"/>
    </reaction>
</comment>
<feature type="binding site" evidence="9">
    <location>
        <position position="135"/>
    </location>
    <ligand>
        <name>glycerol</name>
        <dbReference type="ChEBI" id="CHEBI:17754"/>
    </ligand>
</feature>
<dbReference type="SUPFAM" id="SSF53067">
    <property type="entry name" value="Actin-like ATPase domain"/>
    <property type="match status" value="2"/>
</dbReference>
<name>B1ZSS8_OPITP</name>
<dbReference type="InterPro" id="IPR005999">
    <property type="entry name" value="Glycerol_kin"/>
</dbReference>
<dbReference type="CDD" id="cd07786">
    <property type="entry name" value="FGGY_EcGK_like"/>
    <property type="match status" value="1"/>
</dbReference>
<feature type="binding site" evidence="9">
    <location>
        <position position="266"/>
    </location>
    <ligand>
        <name>ATP</name>
        <dbReference type="ChEBI" id="CHEBI:30616"/>
    </ligand>
</feature>
<comment type="function">
    <text evidence="9">Key enzyme in the regulation of glycerol uptake and metabolism. Catalyzes the phosphorylation of glycerol to yield sn-glycerol 3-phosphate.</text>
</comment>
<feature type="binding site" evidence="9">
    <location>
        <position position="15"/>
    </location>
    <ligand>
        <name>ATP</name>
        <dbReference type="ChEBI" id="CHEBI:30616"/>
    </ligand>
</feature>
<comment type="activity regulation">
    <text evidence="9">Inhibited by fructose 1,6-bisphosphate (FBP).</text>
</comment>
<gene>
    <name evidence="9" type="primary">glpK</name>
    <name evidence="13" type="ordered locus">Oter_1488</name>
</gene>
<reference evidence="13 14" key="1">
    <citation type="journal article" date="2011" name="J. Bacteriol.">
        <title>Genome sequence of the verrucomicrobium Opitutus terrae PB90-1, an abundant inhabitant of rice paddy soil ecosystems.</title>
        <authorList>
            <person name="van Passel M.W."/>
            <person name="Kant R."/>
            <person name="Palva A."/>
            <person name="Copeland A."/>
            <person name="Lucas S."/>
            <person name="Lapidus A."/>
            <person name="Glavina del Rio T."/>
            <person name="Pitluck S."/>
            <person name="Goltsman E."/>
            <person name="Clum A."/>
            <person name="Sun H."/>
            <person name="Schmutz J."/>
            <person name="Larimer F.W."/>
            <person name="Land M.L."/>
            <person name="Hauser L."/>
            <person name="Kyrpides N."/>
            <person name="Mikhailova N."/>
            <person name="Richardson P.P."/>
            <person name="Janssen P.H."/>
            <person name="de Vos W.M."/>
            <person name="Smidt H."/>
        </authorList>
    </citation>
    <scope>NUCLEOTIDE SEQUENCE [LARGE SCALE GENOMIC DNA]</scope>
    <source>
        <strain evidence="14">DSM 11246 / JCM 15787 / PB90-1</strain>
    </source>
</reference>
<dbReference type="AlphaFoldDB" id="B1ZSS8"/>
<feature type="binding site" evidence="9">
    <location>
        <position position="315"/>
    </location>
    <ligand>
        <name>ATP</name>
        <dbReference type="ChEBI" id="CHEBI:30616"/>
    </ligand>
</feature>
<dbReference type="PANTHER" id="PTHR10196:SF69">
    <property type="entry name" value="GLYCEROL KINASE"/>
    <property type="match status" value="1"/>
</dbReference>
<dbReference type="FunFam" id="3.30.420.40:FF:000007">
    <property type="entry name" value="Glycerol kinase"/>
    <property type="match status" value="1"/>
</dbReference>
<evidence type="ECO:0000256" key="4">
    <source>
        <dbReference type="ARBA" id="ARBA00022741"/>
    </source>
</evidence>
<dbReference type="HAMAP" id="MF_00186">
    <property type="entry name" value="Glycerol_kin"/>
    <property type="match status" value="1"/>
</dbReference>
<feature type="binding site" evidence="9">
    <location>
        <position position="311"/>
    </location>
    <ligand>
        <name>ADP</name>
        <dbReference type="ChEBI" id="CHEBI:456216"/>
    </ligand>
</feature>
<feature type="binding site" evidence="9">
    <location>
        <position position="244"/>
    </location>
    <ligand>
        <name>sn-glycerol 3-phosphate</name>
        <dbReference type="ChEBI" id="CHEBI:57597"/>
    </ligand>
</feature>
<dbReference type="RefSeq" id="WP_012374310.1">
    <property type="nucleotide sequence ID" value="NC_010571.1"/>
</dbReference>
<dbReference type="Pfam" id="PF00370">
    <property type="entry name" value="FGGY_N"/>
    <property type="match status" value="1"/>
</dbReference>
<dbReference type="HOGENOM" id="CLU_009281_2_3_0"/>
<comment type="similarity">
    <text evidence="2 9 10">Belongs to the FGGY kinase family.</text>
</comment>
<dbReference type="PIRSF" id="PIRSF000538">
    <property type="entry name" value="GlpK"/>
    <property type="match status" value="1"/>
</dbReference>
<feature type="binding site" evidence="9">
    <location>
        <position position="83"/>
    </location>
    <ligand>
        <name>sn-glycerol 3-phosphate</name>
        <dbReference type="ChEBI" id="CHEBI:57597"/>
    </ligand>
</feature>
<dbReference type="EMBL" id="CP001032">
    <property type="protein sequence ID" value="ACB74772.1"/>
    <property type="molecule type" value="Genomic_DNA"/>
</dbReference>
<feature type="binding site" evidence="9">
    <location>
        <position position="244"/>
    </location>
    <ligand>
        <name>glycerol</name>
        <dbReference type="ChEBI" id="CHEBI:17754"/>
    </ligand>
</feature>
<dbReference type="NCBIfam" id="TIGR01311">
    <property type="entry name" value="glycerol_kin"/>
    <property type="match status" value="1"/>
</dbReference>
<feature type="binding site" evidence="9">
    <location>
        <position position="266"/>
    </location>
    <ligand>
        <name>ADP</name>
        <dbReference type="ChEBI" id="CHEBI:456216"/>
    </ligand>
</feature>
<feature type="binding site" evidence="9">
    <location>
        <position position="412"/>
    </location>
    <ligand>
        <name>ADP</name>
        <dbReference type="ChEBI" id="CHEBI:456216"/>
    </ligand>
</feature>
<dbReference type="GO" id="GO:0019563">
    <property type="term" value="P:glycerol catabolic process"/>
    <property type="evidence" value="ECO:0007669"/>
    <property type="project" value="UniProtKB-UniRule"/>
</dbReference>
<dbReference type="GO" id="GO:0004370">
    <property type="term" value="F:glycerol kinase activity"/>
    <property type="evidence" value="ECO:0007669"/>
    <property type="project" value="UniProtKB-UniRule"/>
</dbReference>
<feature type="binding site" evidence="9">
    <location>
        <position position="416"/>
    </location>
    <ligand>
        <name>ADP</name>
        <dbReference type="ChEBI" id="CHEBI:456216"/>
    </ligand>
</feature>
<dbReference type="InterPro" id="IPR018484">
    <property type="entry name" value="FGGY_N"/>
</dbReference>
<dbReference type="InterPro" id="IPR018485">
    <property type="entry name" value="FGGY_C"/>
</dbReference>
<dbReference type="Pfam" id="PF02782">
    <property type="entry name" value="FGGY_C"/>
    <property type="match status" value="1"/>
</dbReference>
<evidence type="ECO:0000313" key="14">
    <source>
        <dbReference type="Proteomes" id="UP000007013"/>
    </source>
</evidence>
<feature type="binding site" evidence="9">
    <location>
        <position position="84"/>
    </location>
    <ligand>
        <name>glycerol</name>
        <dbReference type="ChEBI" id="CHEBI:17754"/>
    </ligand>
</feature>
<feature type="binding site" evidence="9">
    <location>
        <position position="311"/>
    </location>
    <ligand>
        <name>ATP</name>
        <dbReference type="ChEBI" id="CHEBI:30616"/>
    </ligand>
</feature>
<feature type="binding site" evidence="9">
    <location>
        <position position="412"/>
    </location>
    <ligand>
        <name>ATP</name>
        <dbReference type="ChEBI" id="CHEBI:30616"/>
    </ligand>
</feature>
<dbReference type="EC" id="2.7.1.30" evidence="9"/>
<dbReference type="OrthoDB" id="9805576at2"/>
<feature type="binding site" evidence="9">
    <location>
        <position position="84"/>
    </location>
    <ligand>
        <name>sn-glycerol 3-phosphate</name>
        <dbReference type="ChEBI" id="CHEBI:57597"/>
    </ligand>
</feature>
<keyword evidence="4 9" id="KW-0547">Nucleotide-binding</keyword>
<dbReference type="GO" id="GO:0005829">
    <property type="term" value="C:cytosol"/>
    <property type="evidence" value="ECO:0007669"/>
    <property type="project" value="UniProtKB-ARBA"/>
</dbReference>
<evidence type="ECO:0000256" key="10">
    <source>
        <dbReference type="RuleBase" id="RU003733"/>
    </source>
</evidence>
<keyword evidence="5 9" id="KW-0418">Kinase</keyword>
<feature type="domain" description="Carbohydrate kinase FGGY C-terminal" evidence="12">
    <location>
        <begin position="261"/>
        <end position="451"/>
    </location>
</feature>
<dbReference type="PROSITE" id="PS00933">
    <property type="entry name" value="FGGY_KINASES_1"/>
    <property type="match status" value="1"/>
</dbReference>
<feature type="binding site" evidence="9">
    <location>
        <position position="83"/>
    </location>
    <ligand>
        <name>glycerol</name>
        <dbReference type="ChEBI" id="CHEBI:17754"/>
    </ligand>
</feature>
<feature type="binding site" evidence="9">
    <location>
        <position position="17"/>
    </location>
    <ligand>
        <name>ADP</name>
        <dbReference type="ChEBI" id="CHEBI:456216"/>
    </ligand>
</feature>
<evidence type="ECO:0000256" key="5">
    <source>
        <dbReference type="ARBA" id="ARBA00022777"/>
    </source>
</evidence>
<dbReference type="UniPathway" id="UPA00618">
    <property type="reaction ID" value="UER00672"/>
</dbReference>
<keyword evidence="14" id="KW-1185">Reference proteome</keyword>
<feature type="binding site" evidence="9">
    <location>
        <position position="245"/>
    </location>
    <ligand>
        <name>glycerol</name>
        <dbReference type="ChEBI" id="CHEBI:17754"/>
    </ligand>
</feature>
<comment type="pathway">
    <text evidence="1 9">Polyol metabolism; glycerol degradation via glycerol kinase pathway; sn-glycerol 3-phosphate from glycerol: step 1/1.</text>
</comment>
<dbReference type="GO" id="GO:0006072">
    <property type="term" value="P:glycerol-3-phosphate metabolic process"/>
    <property type="evidence" value="ECO:0007669"/>
    <property type="project" value="InterPro"/>
</dbReference>
<protein>
    <recommendedName>
        <fullName evidence="9">Glycerol kinase</fullName>
        <ecNumber evidence="9">2.7.1.30</ecNumber>
    </recommendedName>
    <alternativeName>
        <fullName evidence="9">ATP:glycerol 3-phosphotransferase</fullName>
    </alternativeName>
    <alternativeName>
        <fullName evidence="9">Glycerokinase</fullName>
        <shortName evidence="9">GK</shortName>
    </alternativeName>
</protein>